<gene>
    <name evidence="9" type="ORF">A4R26_19660</name>
</gene>
<keyword evidence="10" id="KW-1185">Reference proteome</keyword>
<accession>A0A1V9FR54</accession>
<keyword evidence="3" id="KW-0378">Hydrolase</keyword>
<feature type="chain" id="PRO_5013388723" evidence="6">
    <location>
        <begin position="27"/>
        <end position="953"/>
    </location>
</feature>
<dbReference type="SUPFAM" id="SSF63411">
    <property type="entry name" value="LuxS/MPP-like metallohydrolase"/>
    <property type="match status" value="4"/>
</dbReference>
<dbReference type="RefSeq" id="WP_081164280.1">
    <property type="nucleotide sequence ID" value="NZ_LWBP01000145.1"/>
</dbReference>
<feature type="domain" description="Peptidase M16 C-terminal" evidence="8">
    <location>
        <begin position="712"/>
        <end position="872"/>
    </location>
</feature>
<name>A0A1V9FR54_9BACT</name>
<dbReference type="Pfam" id="PF00675">
    <property type="entry name" value="Peptidase_M16"/>
    <property type="match status" value="1"/>
</dbReference>
<reference evidence="10" key="1">
    <citation type="submission" date="2016-04" db="EMBL/GenBank/DDBJ databases">
        <authorList>
            <person name="Chen L."/>
            <person name="Zhuang W."/>
            <person name="Wang G."/>
        </authorList>
    </citation>
    <scope>NUCLEOTIDE SEQUENCE [LARGE SCALE GENOMIC DNA]</scope>
    <source>
        <strain evidence="10">208</strain>
    </source>
</reference>
<evidence type="ECO:0000259" key="7">
    <source>
        <dbReference type="Pfam" id="PF00675"/>
    </source>
</evidence>
<dbReference type="PANTHER" id="PTHR43690">
    <property type="entry name" value="NARDILYSIN"/>
    <property type="match status" value="1"/>
</dbReference>
<evidence type="ECO:0000256" key="1">
    <source>
        <dbReference type="ARBA" id="ARBA00007261"/>
    </source>
</evidence>
<dbReference type="PANTHER" id="PTHR43690:SF34">
    <property type="entry name" value="ZINC PROTEASE PQQL-LIKE"/>
    <property type="match status" value="1"/>
</dbReference>
<dbReference type="GO" id="GO:0046872">
    <property type="term" value="F:metal ion binding"/>
    <property type="evidence" value="ECO:0007669"/>
    <property type="project" value="InterPro"/>
</dbReference>
<comment type="similarity">
    <text evidence="1">Belongs to the peptidase M16 family.</text>
</comment>
<keyword evidence="4" id="KW-0862">Zinc</keyword>
<organism evidence="9 10">
    <name type="scientific">Niastella populi</name>
    <dbReference type="NCBI Taxonomy" id="550983"/>
    <lineage>
        <taxon>Bacteria</taxon>
        <taxon>Pseudomonadati</taxon>
        <taxon>Bacteroidota</taxon>
        <taxon>Chitinophagia</taxon>
        <taxon>Chitinophagales</taxon>
        <taxon>Chitinophagaceae</taxon>
        <taxon>Niastella</taxon>
    </lineage>
</organism>
<dbReference type="STRING" id="550983.A4R26_19660"/>
<evidence type="ECO:0000256" key="6">
    <source>
        <dbReference type="SAM" id="SignalP"/>
    </source>
</evidence>
<dbReference type="InterPro" id="IPR011765">
    <property type="entry name" value="Pept_M16_N"/>
</dbReference>
<dbReference type="OrthoDB" id="9811314at2"/>
<evidence type="ECO:0000313" key="10">
    <source>
        <dbReference type="Proteomes" id="UP000192276"/>
    </source>
</evidence>
<feature type="domain" description="Peptidase M16 N-terminal" evidence="7">
    <location>
        <begin position="55"/>
        <end position="173"/>
    </location>
</feature>
<dbReference type="Pfam" id="PF05193">
    <property type="entry name" value="Peptidase_M16_C"/>
    <property type="match status" value="2"/>
</dbReference>
<evidence type="ECO:0000256" key="4">
    <source>
        <dbReference type="ARBA" id="ARBA00022833"/>
    </source>
</evidence>
<sequence length="953" mass="106740">MMYSLHAHTRWLLLLLGIFVFQDAAAQLNTQSKLPVDAKVKIGKLANGLTYYIRQNKKPEQKVELRLVLNAGSIQEDEDQQGLAHMAEHMAFNGTTHFKKNDIVSFLQNIGVGFGNDLNAYTSFDETVYILPIPTDKPGNLEKGFQVLEDWAHNVTYLDDDIDGERAIILEESRLGKGANERIFRKIYPRLFEGSKYAKRLPIGVDSIIKNFPVDNIRRFYKEWYRPDLMAVIVVGDIEPAKAEAMVKKHFSGLTNPASPRKREYAEVPPYTSSQAMVVTDKEATSYNVAINYPAVKKESAVTVGDYRKELIEQMFVSMLNERLQELTQKENPPFLYAYADFESYARGYQSFNTMAAAGGGDVQRAMNVLAEEIERVKRYGFTAPELQRVKKSIQAQYERTFNNRAKTESADYVQEYVNNFLVQEPIPGIEKEYEYVKAMLPAITLDEVNAVSAAIKGQQNLFVYLSGPEPKEADKLPAESELLAIIDSKTKADIKPYEEKAVASTLLSSEPVGGKVVKVTKNVLLGTTDYVLSNGITVTLKPTDFKNDQILMGATRAGGKNNYGLADKYSAEYMVPATVAMGVGQFSPTDLGKALAGKTVSVDPVFTAISEGFRGSSSVKDLKTLFQLIYLNSTAPRGDTALFGAFLQRNKTQFAMIGANPRASFVDTLYKTLFNNDPMAPVAVPNSAYFDKVNYKRVMEIRKERFGDCSGMHFVFAGSFKETDIKPLIEKYIAGLPATGKKFSFADNKVRPVEGKRTLNVYKGKEDQSLILAFYTGETPYNEDLELKAHALSEVLNIRIIEELREKIQGIYGGGTYAELEKYPYSNYSFVLNLPCGPQKVDTLLKAIKNEFSSMVAKGPDTSYVNKVKKQWLEQHKLNMKENGVWVEKLLQYKLQGGDPDRFVHYEKYVNKLTPLDVQQAAKLVLNGNEFLAIQMPESAKSGTGEEPKKGF</sequence>
<evidence type="ECO:0000256" key="3">
    <source>
        <dbReference type="ARBA" id="ARBA00022801"/>
    </source>
</evidence>
<proteinExistence type="inferred from homology"/>
<dbReference type="Proteomes" id="UP000192276">
    <property type="component" value="Unassembled WGS sequence"/>
</dbReference>
<dbReference type="AlphaFoldDB" id="A0A1V9FR54"/>
<dbReference type="GO" id="GO:0008237">
    <property type="term" value="F:metallopeptidase activity"/>
    <property type="evidence" value="ECO:0007669"/>
    <property type="project" value="UniProtKB-KW"/>
</dbReference>
<evidence type="ECO:0000256" key="2">
    <source>
        <dbReference type="ARBA" id="ARBA00022670"/>
    </source>
</evidence>
<keyword evidence="6" id="KW-0732">Signal</keyword>
<comment type="caution">
    <text evidence="9">The sequence shown here is derived from an EMBL/GenBank/DDBJ whole genome shotgun (WGS) entry which is preliminary data.</text>
</comment>
<protein>
    <submittedName>
        <fullName evidence="9">Peptidase M16</fullName>
    </submittedName>
</protein>
<dbReference type="InterPro" id="IPR007863">
    <property type="entry name" value="Peptidase_M16_C"/>
</dbReference>
<keyword evidence="5" id="KW-0482">Metalloprotease</keyword>
<dbReference type="EMBL" id="LWBP01000145">
    <property type="protein sequence ID" value="OQP60820.1"/>
    <property type="molecule type" value="Genomic_DNA"/>
</dbReference>
<dbReference type="GO" id="GO:0006508">
    <property type="term" value="P:proteolysis"/>
    <property type="evidence" value="ECO:0007669"/>
    <property type="project" value="UniProtKB-KW"/>
</dbReference>
<dbReference type="Gene3D" id="3.30.830.10">
    <property type="entry name" value="Metalloenzyme, LuxS/M16 peptidase-like"/>
    <property type="match status" value="4"/>
</dbReference>
<evidence type="ECO:0000256" key="5">
    <source>
        <dbReference type="ARBA" id="ARBA00023049"/>
    </source>
</evidence>
<dbReference type="InterPro" id="IPR011249">
    <property type="entry name" value="Metalloenz_LuxS/M16"/>
</dbReference>
<dbReference type="InterPro" id="IPR050626">
    <property type="entry name" value="Peptidase_M16"/>
</dbReference>
<keyword evidence="2" id="KW-0645">Protease</keyword>
<evidence type="ECO:0000313" key="9">
    <source>
        <dbReference type="EMBL" id="OQP60820.1"/>
    </source>
</evidence>
<feature type="domain" description="Peptidase M16 C-terminal" evidence="8">
    <location>
        <begin position="213"/>
        <end position="393"/>
    </location>
</feature>
<evidence type="ECO:0000259" key="8">
    <source>
        <dbReference type="Pfam" id="PF05193"/>
    </source>
</evidence>
<feature type="signal peptide" evidence="6">
    <location>
        <begin position="1"/>
        <end position="26"/>
    </location>
</feature>